<evidence type="ECO:0000313" key="10">
    <source>
        <dbReference type="Proteomes" id="UP000886743"/>
    </source>
</evidence>
<accession>A0A9D1SZG0</accession>
<comment type="caution">
    <text evidence="9">The sequence shown here is derived from an EMBL/GenBank/DDBJ whole genome shotgun (WGS) entry which is preliminary data.</text>
</comment>
<feature type="transmembrane region" description="Helical" evidence="7">
    <location>
        <begin position="65"/>
        <end position="84"/>
    </location>
</feature>
<keyword evidence="3" id="KW-1003">Cell membrane</keyword>
<dbReference type="PANTHER" id="PTHR42920:SF5">
    <property type="entry name" value="EAMA DOMAIN-CONTAINING PROTEIN"/>
    <property type="match status" value="1"/>
</dbReference>
<keyword evidence="5 7" id="KW-1133">Transmembrane helix</keyword>
<dbReference type="AlphaFoldDB" id="A0A9D1SZG0"/>
<evidence type="ECO:0000256" key="2">
    <source>
        <dbReference type="ARBA" id="ARBA00007362"/>
    </source>
</evidence>
<feature type="transmembrane region" description="Helical" evidence="7">
    <location>
        <begin position="210"/>
        <end position="231"/>
    </location>
</feature>
<reference evidence="9" key="2">
    <citation type="journal article" date="2021" name="PeerJ">
        <title>Extensive microbial diversity within the chicken gut microbiome revealed by metagenomics and culture.</title>
        <authorList>
            <person name="Gilroy R."/>
            <person name="Ravi A."/>
            <person name="Getino M."/>
            <person name="Pursley I."/>
            <person name="Horton D.L."/>
            <person name="Alikhan N.F."/>
            <person name="Baker D."/>
            <person name="Gharbi K."/>
            <person name="Hall N."/>
            <person name="Watson M."/>
            <person name="Adriaenssens E.M."/>
            <person name="Foster-Nyarko E."/>
            <person name="Jarju S."/>
            <person name="Secka A."/>
            <person name="Antonio M."/>
            <person name="Oren A."/>
            <person name="Chaudhuri R.R."/>
            <person name="La Ragione R."/>
            <person name="Hildebrand F."/>
            <person name="Pallen M.J."/>
        </authorList>
    </citation>
    <scope>NUCLEOTIDE SEQUENCE</scope>
    <source>
        <strain evidence="9">4920</strain>
    </source>
</reference>
<feature type="domain" description="EamA" evidence="8">
    <location>
        <begin position="147"/>
        <end position="281"/>
    </location>
</feature>
<feature type="domain" description="EamA" evidence="8">
    <location>
        <begin position="6"/>
        <end position="136"/>
    </location>
</feature>
<feature type="transmembrane region" description="Helical" evidence="7">
    <location>
        <begin position="267"/>
        <end position="286"/>
    </location>
</feature>
<dbReference type="SUPFAM" id="SSF103481">
    <property type="entry name" value="Multidrug resistance efflux transporter EmrE"/>
    <property type="match status" value="2"/>
</dbReference>
<name>A0A9D1SZG0_9FIRM</name>
<feature type="transmembrane region" description="Helical" evidence="7">
    <location>
        <begin position="243"/>
        <end position="261"/>
    </location>
</feature>
<feature type="transmembrane region" description="Helical" evidence="7">
    <location>
        <begin position="30"/>
        <end position="53"/>
    </location>
</feature>
<evidence type="ECO:0000256" key="5">
    <source>
        <dbReference type="ARBA" id="ARBA00022989"/>
    </source>
</evidence>
<dbReference type="InterPro" id="IPR051258">
    <property type="entry name" value="Diverse_Substrate_Transporter"/>
</dbReference>
<evidence type="ECO:0000256" key="4">
    <source>
        <dbReference type="ARBA" id="ARBA00022692"/>
    </source>
</evidence>
<organism evidence="9 10">
    <name type="scientific">Candidatus Aphodoplasma excrementigallinarum</name>
    <dbReference type="NCBI Taxonomy" id="2840673"/>
    <lineage>
        <taxon>Bacteria</taxon>
        <taxon>Bacillati</taxon>
        <taxon>Bacillota</taxon>
        <taxon>Clostridia</taxon>
        <taxon>Eubacteriales</taxon>
        <taxon>Candidatus Aphodoplasma</taxon>
    </lineage>
</organism>
<feature type="transmembrane region" description="Helical" evidence="7">
    <location>
        <begin position="151"/>
        <end position="168"/>
    </location>
</feature>
<sequence>MRKSTANLLLLLIAVFWGSGFIVVKVCLDLGVSAGLVNVFRGGVFTALSLLFFGRHILKMNRKDLLVGLAAGACNFGGMILQTVGVQYTTPSNNAFFTSTYVVMVPFLAWFMAGKKPAGRNFLSVAVCVAGMVVLSGILQSGLRFNIGDVYSLLSAWLDAITIVYLGYRTNEIHFSAVAFMLGAVQTAGSLIYCFITGSFAAPGTDWPLAIWPLFYLGAVCSFGAQTIQVAAQRHTSATSAGLIMMLEGFFGSVISVLFGFEGLTVQLLIGGMLIMLSIVLAEADIPAMAARLRRRRVPQNR</sequence>
<evidence type="ECO:0000256" key="6">
    <source>
        <dbReference type="ARBA" id="ARBA00023136"/>
    </source>
</evidence>
<evidence type="ECO:0000313" key="9">
    <source>
        <dbReference type="EMBL" id="HIV02274.1"/>
    </source>
</evidence>
<feature type="transmembrane region" description="Helical" evidence="7">
    <location>
        <begin position="175"/>
        <end position="198"/>
    </location>
</feature>
<gene>
    <name evidence="9" type="ORF">IAC74_01770</name>
</gene>
<reference evidence="9" key="1">
    <citation type="submission" date="2020-10" db="EMBL/GenBank/DDBJ databases">
        <authorList>
            <person name="Gilroy R."/>
        </authorList>
    </citation>
    <scope>NUCLEOTIDE SEQUENCE</scope>
    <source>
        <strain evidence="9">4920</strain>
    </source>
</reference>
<dbReference type="Proteomes" id="UP000886743">
    <property type="component" value="Unassembled WGS sequence"/>
</dbReference>
<feature type="transmembrane region" description="Helical" evidence="7">
    <location>
        <begin position="121"/>
        <end position="139"/>
    </location>
</feature>
<dbReference type="InterPro" id="IPR000620">
    <property type="entry name" value="EamA_dom"/>
</dbReference>
<comment type="subcellular location">
    <subcellularLocation>
        <location evidence="1">Cell membrane</location>
        <topology evidence="1">Multi-pass membrane protein</topology>
    </subcellularLocation>
</comment>
<keyword evidence="6 7" id="KW-0472">Membrane</keyword>
<dbReference type="GO" id="GO:0005886">
    <property type="term" value="C:plasma membrane"/>
    <property type="evidence" value="ECO:0007669"/>
    <property type="project" value="UniProtKB-SubCell"/>
</dbReference>
<proteinExistence type="inferred from homology"/>
<dbReference type="Pfam" id="PF00892">
    <property type="entry name" value="EamA"/>
    <property type="match status" value="2"/>
</dbReference>
<dbReference type="EMBL" id="DVOF01000055">
    <property type="protein sequence ID" value="HIV02274.1"/>
    <property type="molecule type" value="Genomic_DNA"/>
</dbReference>
<dbReference type="InterPro" id="IPR037185">
    <property type="entry name" value="EmrE-like"/>
</dbReference>
<evidence type="ECO:0000259" key="8">
    <source>
        <dbReference type="Pfam" id="PF00892"/>
    </source>
</evidence>
<comment type="similarity">
    <text evidence="2">Belongs to the EamA transporter family.</text>
</comment>
<feature type="transmembrane region" description="Helical" evidence="7">
    <location>
        <begin position="96"/>
        <end position="114"/>
    </location>
</feature>
<evidence type="ECO:0000256" key="1">
    <source>
        <dbReference type="ARBA" id="ARBA00004651"/>
    </source>
</evidence>
<evidence type="ECO:0000256" key="7">
    <source>
        <dbReference type="SAM" id="Phobius"/>
    </source>
</evidence>
<dbReference type="PANTHER" id="PTHR42920">
    <property type="entry name" value="OS03G0707200 PROTEIN-RELATED"/>
    <property type="match status" value="1"/>
</dbReference>
<protein>
    <submittedName>
        <fullName evidence="9">DMT family transporter</fullName>
    </submittedName>
</protein>
<evidence type="ECO:0000256" key="3">
    <source>
        <dbReference type="ARBA" id="ARBA00022475"/>
    </source>
</evidence>
<keyword evidence="4 7" id="KW-0812">Transmembrane</keyword>